<dbReference type="PANTHER" id="PTHR46609:SF6">
    <property type="entry name" value="EXONUCLEASE, PHAGE-TYPE_RECB, C-TERMINAL DOMAIN-CONTAINING PROTEIN-RELATED"/>
    <property type="match status" value="1"/>
</dbReference>
<feature type="domain" description="YqaJ viral recombinase" evidence="1">
    <location>
        <begin position="148"/>
        <end position="283"/>
    </location>
</feature>
<dbReference type="AlphaFoldDB" id="A0A6C0KDJ8"/>
<accession>A0A6C0KDJ8</accession>
<dbReference type="Gene3D" id="3.90.320.10">
    <property type="match status" value="1"/>
</dbReference>
<reference evidence="2" key="1">
    <citation type="journal article" date="2020" name="Nature">
        <title>Giant virus diversity and host interactions through global metagenomics.</title>
        <authorList>
            <person name="Schulz F."/>
            <person name="Roux S."/>
            <person name="Paez-Espino D."/>
            <person name="Jungbluth S."/>
            <person name="Walsh D.A."/>
            <person name="Denef V.J."/>
            <person name="McMahon K.D."/>
            <person name="Konstantinidis K.T."/>
            <person name="Eloe-Fadrosh E.A."/>
            <person name="Kyrpides N.C."/>
            <person name="Woyke T."/>
        </authorList>
    </citation>
    <scope>NUCLEOTIDE SEQUENCE</scope>
    <source>
        <strain evidence="2">GVMAG-S-3300011013-78</strain>
    </source>
</reference>
<evidence type="ECO:0000313" key="2">
    <source>
        <dbReference type="EMBL" id="QHU16095.1"/>
    </source>
</evidence>
<proteinExistence type="predicted"/>
<dbReference type="PANTHER" id="PTHR46609">
    <property type="entry name" value="EXONUCLEASE, PHAGE-TYPE/RECB, C-TERMINAL DOMAIN-CONTAINING PROTEIN"/>
    <property type="match status" value="1"/>
</dbReference>
<name>A0A6C0KDJ8_9ZZZZ</name>
<dbReference type="InterPro" id="IPR019080">
    <property type="entry name" value="YqaJ_viral_recombinase"/>
</dbReference>
<dbReference type="InterPro" id="IPR011604">
    <property type="entry name" value="PDDEXK-like_dom_sf"/>
</dbReference>
<sequence length="432" mass="52507">MDISLNICYNCGIHYNNLNEKNYNDDENNDNDNLSNILTDEDKEDLFETILILIDEYFFYKICEPNYETVIFEHIIDIIDELIEPKFLEDEEITDIIHDAINYYFEYMQLPRSYNRELYFNESDNKEKTEQQLEYLIQIDQSDQKSDEWYKKRHNLVTASSAWKTLDKQNYINQYIYDKCKPLDLEKYNRVNINSPFHWGNKYEPVSTSLYKYMYKTEIKEFGCIPHKYHKFIGASPDGINVLKDNELYGRLLEIKNIVNREITGIPKKEYWIQMQLQMEVCNLDYCDFLECRFIEYDCEEDFNEDGTFNKTAYNHYKGIIVQFFNGRCPVYEYAPFQCSKEEFDQWNEECLIKHENDTWIKNIYWRLDEFSCILVVRNKLWFENVVWKFKEVWDTIQDEKIHGYEHRKSIKKNKKPTEKENVIFVINTDML</sequence>
<evidence type="ECO:0000259" key="1">
    <source>
        <dbReference type="Pfam" id="PF09588"/>
    </source>
</evidence>
<dbReference type="InterPro" id="IPR011335">
    <property type="entry name" value="Restrct_endonuc-II-like"/>
</dbReference>
<dbReference type="SUPFAM" id="SSF52980">
    <property type="entry name" value="Restriction endonuclease-like"/>
    <property type="match status" value="1"/>
</dbReference>
<dbReference type="Pfam" id="PF09588">
    <property type="entry name" value="YqaJ"/>
    <property type="match status" value="1"/>
</dbReference>
<dbReference type="InterPro" id="IPR051703">
    <property type="entry name" value="NF-kappa-B_Signaling_Reg"/>
</dbReference>
<dbReference type="EMBL" id="MN740876">
    <property type="protein sequence ID" value="QHU16095.1"/>
    <property type="molecule type" value="Genomic_DNA"/>
</dbReference>
<protein>
    <recommendedName>
        <fullName evidence="1">YqaJ viral recombinase domain-containing protein</fullName>
    </recommendedName>
</protein>
<organism evidence="2">
    <name type="scientific">viral metagenome</name>
    <dbReference type="NCBI Taxonomy" id="1070528"/>
    <lineage>
        <taxon>unclassified sequences</taxon>
        <taxon>metagenomes</taxon>
        <taxon>organismal metagenomes</taxon>
    </lineage>
</organism>